<evidence type="ECO:0000256" key="1">
    <source>
        <dbReference type="SAM" id="MobiDB-lite"/>
    </source>
</evidence>
<sequence length="101" mass="10675">MLLQRRIRLQSSAPSSVPLPTANQPARTSQMDSNPIVPQPAAATASQTANSPTLQLSPPGPKTSHNTRSRPPSTKHYSDSLRCPLPSREPPTPGQTGPSTS</sequence>
<reference evidence="2" key="1">
    <citation type="submission" date="2021-05" db="EMBL/GenBank/DDBJ databases">
        <authorList>
            <person name="Alioto T."/>
            <person name="Alioto T."/>
            <person name="Gomez Garrido J."/>
        </authorList>
    </citation>
    <scope>NUCLEOTIDE SEQUENCE</scope>
</reference>
<dbReference type="EMBL" id="HBUE01320009">
    <property type="protein sequence ID" value="CAG6587538.1"/>
    <property type="molecule type" value="Transcribed_RNA"/>
</dbReference>
<dbReference type="EMBL" id="HBUE01213503">
    <property type="protein sequence ID" value="CAG6535552.1"/>
    <property type="molecule type" value="Transcribed_RNA"/>
</dbReference>
<feature type="compositionally biased region" description="Polar residues" evidence="1">
    <location>
        <begin position="21"/>
        <end position="33"/>
    </location>
</feature>
<feature type="region of interest" description="Disordered" evidence="1">
    <location>
        <begin position="1"/>
        <end position="101"/>
    </location>
</feature>
<evidence type="ECO:0000313" key="2">
    <source>
        <dbReference type="EMBL" id="CAG6587538.1"/>
    </source>
</evidence>
<dbReference type="AlphaFoldDB" id="A0A8D8KEQ0"/>
<accession>A0A8D8KEQ0</accession>
<proteinExistence type="predicted"/>
<feature type="compositionally biased region" description="Polar residues" evidence="1">
    <location>
        <begin position="63"/>
        <end position="72"/>
    </location>
</feature>
<name>A0A8D8KEQ0_CULPI</name>
<organism evidence="2">
    <name type="scientific">Culex pipiens</name>
    <name type="common">House mosquito</name>
    <dbReference type="NCBI Taxonomy" id="7175"/>
    <lineage>
        <taxon>Eukaryota</taxon>
        <taxon>Metazoa</taxon>
        <taxon>Ecdysozoa</taxon>
        <taxon>Arthropoda</taxon>
        <taxon>Hexapoda</taxon>
        <taxon>Insecta</taxon>
        <taxon>Pterygota</taxon>
        <taxon>Neoptera</taxon>
        <taxon>Endopterygota</taxon>
        <taxon>Diptera</taxon>
        <taxon>Nematocera</taxon>
        <taxon>Culicoidea</taxon>
        <taxon>Culicidae</taxon>
        <taxon>Culicinae</taxon>
        <taxon>Culicini</taxon>
        <taxon>Culex</taxon>
        <taxon>Culex</taxon>
    </lineage>
</organism>
<feature type="compositionally biased region" description="Low complexity" evidence="1">
    <location>
        <begin position="39"/>
        <end position="53"/>
    </location>
</feature>
<protein>
    <submittedName>
        <fullName evidence="2">(northern house mosquito) hypothetical protein</fullName>
    </submittedName>
</protein>